<sequence length="357" mass="41117">MIKIGRNDSCPCGSGKKYKKCCGKNNVITVGHIIEKELEEIHKDIIQYAMTNYDDFIQDYVEKYHHDIEFPEEAAEVFHFYCTLYVITTVEMENGKTILVEYIDRYVHKQKRQQIKDIMRSWAKARPSISIVCEKDDNNDLKVEDFFAEEMMTLSVPEDHADISVGGMLLSIILPAGHEKWMTFTVGLDITSDKTEKMTTKILRLLEETGLDSTEFVTSNFIELVSEFIYTEAELTATDVEWQSQAQFEVAQLLEEKISNYFSQGEIINLAFMLWQKFCDKKNPRIQKPVLYVAAIIYLMDQMMPFGIGVTQAGLAKDFNIPSSSISNKFKELEAILSEDINELKTRLHELNNGVHH</sequence>
<dbReference type="AlphaFoldDB" id="A0A1S2LSC0"/>
<accession>A0A1S2LSC0</accession>
<dbReference type="SUPFAM" id="SSF103642">
    <property type="entry name" value="Sec-C motif"/>
    <property type="match status" value="1"/>
</dbReference>
<organism evidence="1 2">
    <name type="scientific">Anaerobacillus arseniciselenatis</name>
    <dbReference type="NCBI Taxonomy" id="85682"/>
    <lineage>
        <taxon>Bacteria</taxon>
        <taxon>Bacillati</taxon>
        <taxon>Bacillota</taxon>
        <taxon>Bacilli</taxon>
        <taxon>Bacillales</taxon>
        <taxon>Bacillaceae</taxon>
        <taxon>Anaerobacillus</taxon>
    </lineage>
</organism>
<dbReference type="InterPro" id="IPR004027">
    <property type="entry name" value="SEC_C_motif"/>
</dbReference>
<dbReference type="EMBL" id="MLQQ01000002">
    <property type="protein sequence ID" value="OIJ15224.1"/>
    <property type="molecule type" value="Genomic_DNA"/>
</dbReference>
<evidence type="ECO:0000313" key="2">
    <source>
        <dbReference type="Proteomes" id="UP000180098"/>
    </source>
</evidence>
<dbReference type="Proteomes" id="UP000180098">
    <property type="component" value="Unassembled WGS sequence"/>
</dbReference>
<dbReference type="InterPro" id="IPR036915">
    <property type="entry name" value="Cyclin-like_sf"/>
</dbReference>
<dbReference type="SUPFAM" id="SSF47954">
    <property type="entry name" value="Cyclin-like"/>
    <property type="match status" value="1"/>
</dbReference>
<gene>
    <name evidence="1" type="ORF">BKP35_05085</name>
</gene>
<protein>
    <recommendedName>
        <fullName evidence="3">HTH psq-type domain-containing protein</fullName>
    </recommendedName>
</protein>
<keyword evidence="2" id="KW-1185">Reference proteome</keyword>
<dbReference type="Gene3D" id="3.10.450.50">
    <property type="match status" value="1"/>
</dbReference>
<proteinExistence type="predicted"/>
<evidence type="ECO:0008006" key="3">
    <source>
        <dbReference type="Google" id="ProtNLM"/>
    </source>
</evidence>
<dbReference type="RefSeq" id="WP_071312328.1">
    <property type="nucleotide sequence ID" value="NZ_MLQQ01000002.1"/>
</dbReference>
<comment type="caution">
    <text evidence="1">The sequence shown here is derived from an EMBL/GenBank/DDBJ whole genome shotgun (WGS) entry which is preliminary data.</text>
</comment>
<evidence type="ECO:0000313" key="1">
    <source>
        <dbReference type="EMBL" id="OIJ15224.1"/>
    </source>
</evidence>
<dbReference type="Pfam" id="PF02810">
    <property type="entry name" value="SEC-C"/>
    <property type="match status" value="1"/>
</dbReference>
<reference evidence="1 2" key="1">
    <citation type="submission" date="2016-10" db="EMBL/GenBank/DDBJ databases">
        <title>Draft genome sequences of four alkaliphilic bacteria belonging to the Anaerobacillus genus.</title>
        <authorList>
            <person name="Bassil N.M."/>
            <person name="Lloyd J.R."/>
        </authorList>
    </citation>
    <scope>NUCLEOTIDE SEQUENCE [LARGE SCALE GENOMIC DNA]</scope>
    <source>
        <strain evidence="1 2">DSM 15340</strain>
    </source>
</reference>
<name>A0A1S2LSC0_9BACI</name>